<evidence type="ECO:0000313" key="2">
    <source>
        <dbReference type="EMBL" id="MFD2915634.1"/>
    </source>
</evidence>
<dbReference type="EMBL" id="JBHUOS010000007">
    <property type="protein sequence ID" value="MFD2915634.1"/>
    <property type="molecule type" value="Genomic_DNA"/>
</dbReference>
<dbReference type="RefSeq" id="WP_194509475.1">
    <property type="nucleotide sequence ID" value="NZ_JADILU010000008.1"/>
</dbReference>
<gene>
    <name evidence="2" type="ORF">ACFS29_08290</name>
</gene>
<comment type="caution">
    <text evidence="2">The sequence shown here is derived from an EMBL/GenBank/DDBJ whole genome shotgun (WGS) entry which is preliminary data.</text>
</comment>
<organism evidence="2 3">
    <name type="scientific">Psychroserpens luteus</name>
    <dbReference type="NCBI Taxonomy" id="1434066"/>
    <lineage>
        <taxon>Bacteria</taxon>
        <taxon>Pseudomonadati</taxon>
        <taxon>Bacteroidota</taxon>
        <taxon>Flavobacteriia</taxon>
        <taxon>Flavobacteriales</taxon>
        <taxon>Flavobacteriaceae</taxon>
        <taxon>Psychroserpens</taxon>
    </lineage>
</organism>
<protein>
    <recommendedName>
        <fullName evidence="1">DUF7738 domain-containing protein</fullName>
    </recommendedName>
</protein>
<proteinExistence type="predicted"/>
<evidence type="ECO:0000313" key="3">
    <source>
        <dbReference type="Proteomes" id="UP001597548"/>
    </source>
</evidence>
<keyword evidence="3" id="KW-1185">Reference proteome</keyword>
<dbReference type="Proteomes" id="UP001597548">
    <property type="component" value="Unassembled WGS sequence"/>
</dbReference>
<name>A0ABW5ZRN2_9FLAO</name>
<evidence type="ECO:0000259" key="1">
    <source>
        <dbReference type="Pfam" id="PF24880"/>
    </source>
</evidence>
<sequence length="167" mass="19046">MKIFTIIAIVFLNVTFAQTNVEIEFTKDKEVVLNETTLNTNTSLEEITKILGTPTVYKEYPTGKINYHYKEHGISIHTVKDKLIFIGLNFNWDGDKNFPETSYSGTFKIDELSIDKISNNSIIDNIKFVDIVAVMPNLYMSNPKVESTPIVIGFKDNLITQIGFEFH</sequence>
<feature type="domain" description="DUF7738" evidence="1">
    <location>
        <begin position="23"/>
        <end position="123"/>
    </location>
</feature>
<accession>A0ABW5ZRN2</accession>
<dbReference type="InterPro" id="IPR056640">
    <property type="entry name" value="DUF7738"/>
</dbReference>
<reference evidence="3" key="1">
    <citation type="journal article" date="2019" name="Int. J. Syst. Evol. Microbiol.">
        <title>The Global Catalogue of Microorganisms (GCM) 10K type strain sequencing project: providing services to taxonomists for standard genome sequencing and annotation.</title>
        <authorList>
            <consortium name="The Broad Institute Genomics Platform"/>
            <consortium name="The Broad Institute Genome Sequencing Center for Infectious Disease"/>
            <person name="Wu L."/>
            <person name="Ma J."/>
        </authorList>
    </citation>
    <scope>NUCLEOTIDE SEQUENCE [LARGE SCALE GENOMIC DNA]</scope>
    <source>
        <strain evidence="3">KCTC 32514</strain>
    </source>
</reference>
<dbReference type="Pfam" id="PF24880">
    <property type="entry name" value="DUF7738"/>
    <property type="match status" value="1"/>
</dbReference>